<accession>A0A1P8K5L1</accession>
<feature type="region of interest" description="Disordered" evidence="1">
    <location>
        <begin position="1"/>
        <end position="24"/>
    </location>
</feature>
<dbReference type="eggNOG" id="COG0457">
    <property type="taxonomic scope" value="Bacteria"/>
</dbReference>
<organism evidence="2 3">
    <name type="scientific">Rhodoferax saidenbachensis</name>
    <dbReference type="NCBI Taxonomy" id="1484693"/>
    <lineage>
        <taxon>Bacteria</taxon>
        <taxon>Pseudomonadati</taxon>
        <taxon>Pseudomonadota</taxon>
        <taxon>Betaproteobacteria</taxon>
        <taxon>Burkholderiales</taxon>
        <taxon>Comamonadaceae</taxon>
        <taxon>Rhodoferax</taxon>
    </lineage>
</organism>
<dbReference type="EMBL" id="CP019239">
    <property type="protein sequence ID" value="APW41287.1"/>
    <property type="molecule type" value="Genomic_DNA"/>
</dbReference>
<name>A0A1P8K5L1_9BURK</name>
<feature type="compositionally biased region" description="Low complexity" evidence="1">
    <location>
        <begin position="1"/>
        <end position="16"/>
    </location>
</feature>
<reference evidence="2 3" key="1">
    <citation type="submission" date="2017-01" db="EMBL/GenBank/DDBJ databases">
        <authorList>
            <person name="Mah S.A."/>
            <person name="Swanson W.J."/>
            <person name="Moy G.W."/>
            <person name="Vacquier V.D."/>
        </authorList>
    </citation>
    <scope>NUCLEOTIDE SEQUENCE [LARGE SCALE GENOMIC DNA]</scope>
    <source>
        <strain evidence="2 3">DSM 22694</strain>
    </source>
</reference>
<keyword evidence="3" id="KW-1185">Reference proteome</keyword>
<dbReference type="KEGG" id="rsb:RS694_01165"/>
<protein>
    <submittedName>
        <fullName evidence="2">Uncharacterized protein</fullName>
    </submittedName>
</protein>
<dbReference type="SUPFAM" id="SSF48452">
    <property type="entry name" value="TPR-like"/>
    <property type="match status" value="1"/>
</dbReference>
<dbReference type="Proteomes" id="UP000186110">
    <property type="component" value="Chromosome"/>
</dbReference>
<dbReference type="Gene3D" id="1.25.40.10">
    <property type="entry name" value="Tetratricopeptide repeat domain"/>
    <property type="match status" value="1"/>
</dbReference>
<dbReference type="STRING" id="1484693.RS694_01165"/>
<evidence type="ECO:0000256" key="1">
    <source>
        <dbReference type="SAM" id="MobiDB-lite"/>
    </source>
</evidence>
<dbReference type="AlphaFoldDB" id="A0A1P8K5L1"/>
<dbReference type="InterPro" id="IPR011990">
    <property type="entry name" value="TPR-like_helical_dom_sf"/>
</dbReference>
<evidence type="ECO:0000313" key="3">
    <source>
        <dbReference type="Proteomes" id="UP000186110"/>
    </source>
</evidence>
<gene>
    <name evidence="2" type="ORF">RS694_01165</name>
</gene>
<evidence type="ECO:0000313" key="2">
    <source>
        <dbReference type="EMBL" id="APW41287.1"/>
    </source>
</evidence>
<sequence length="187" mass="20085">MPASAPVVSPAHVPVPRETPAQRQQLAAKETLANAQALWNSGSRDAAIDLLQEAVSSAERGAAPAQVLPPLVRELARMQLAESRPGAVWALLTRLEPQLRNEADLWAVRANAAQRLGHHQDSVQSYTTALQSRPTEQRWLLGAAVSLAALGQIANAAEMADKARASGPISRDVLQYLRQMGVPVKDQ</sequence>
<proteinExistence type="predicted"/>